<feature type="compositionally biased region" description="Basic residues" evidence="1">
    <location>
        <begin position="1"/>
        <end position="12"/>
    </location>
</feature>
<dbReference type="AlphaFoldDB" id="A0AA39PH82"/>
<reference evidence="2" key="1">
    <citation type="submission" date="2023-06" db="EMBL/GenBank/DDBJ databases">
        <authorList>
            <consortium name="Lawrence Berkeley National Laboratory"/>
            <person name="Ahrendt S."/>
            <person name="Sahu N."/>
            <person name="Indic B."/>
            <person name="Wong-Bajracharya J."/>
            <person name="Merenyi Z."/>
            <person name="Ke H.-M."/>
            <person name="Monk M."/>
            <person name="Kocsube S."/>
            <person name="Drula E."/>
            <person name="Lipzen A."/>
            <person name="Balint B."/>
            <person name="Henrissat B."/>
            <person name="Andreopoulos B."/>
            <person name="Martin F.M."/>
            <person name="Harder C.B."/>
            <person name="Rigling D."/>
            <person name="Ford K.L."/>
            <person name="Foster G.D."/>
            <person name="Pangilinan J."/>
            <person name="Papanicolaou A."/>
            <person name="Barry K."/>
            <person name="LaButti K."/>
            <person name="Viragh M."/>
            <person name="Koriabine M."/>
            <person name="Yan M."/>
            <person name="Riley R."/>
            <person name="Champramary S."/>
            <person name="Plett K.L."/>
            <person name="Tsai I.J."/>
            <person name="Slot J."/>
            <person name="Sipos G."/>
            <person name="Plett J."/>
            <person name="Nagy L.G."/>
            <person name="Grigoriev I.V."/>
        </authorList>
    </citation>
    <scope>NUCLEOTIDE SEQUENCE</scope>
    <source>
        <strain evidence="2">ICMP 16352</strain>
    </source>
</reference>
<evidence type="ECO:0000256" key="1">
    <source>
        <dbReference type="SAM" id="MobiDB-lite"/>
    </source>
</evidence>
<dbReference type="GO" id="GO:0009306">
    <property type="term" value="P:protein secretion"/>
    <property type="evidence" value="ECO:0007669"/>
    <property type="project" value="InterPro"/>
</dbReference>
<dbReference type="InterPro" id="IPR024242">
    <property type="entry name" value="NCE101"/>
</dbReference>
<sequence>FFRVSVRRRSRPLRPTTRPQASAPDKYHHPASPSGLDPLLGVFTGVLAYYLYETHPRTGLPEEQRLMVLARWKMDKWKQEKPAKEDSAVDA</sequence>
<dbReference type="Proteomes" id="UP001175227">
    <property type="component" value="Unassembled WGS sequence"/>
</dbReference>
<evidence type="ECO:0000313" key="3">
    <source>
        <dbReference type="Proteomes" id="UP001175227"/>
    </source>
</evidence>
<organism evidence="2 3">
    <name type="scientific">Armillaria novae-zelandiae</name>
    <dbReference type="NCBI Taxonomy" id="153914"/>
    <lineage>
        <taxon>Eukaryota</taxon>
        <taxon>Fungi</taxon>
        <taxon>Dikarya</taxon>
        <taxon>Basidiomycota</taxon>
        <taxon>Agaricomycotina</taxon>
        <taxon>Agaricomycetes</taxon>
        <taxon>Agaricomycetidae</taxon>
        <taxon>Agaricales</taxon>
        <taxon>Marasmiineae</taxon>
        <taxon>Physalacriaceae</taxon>
        <taxon>Armillaria</taxon>
    </lineage>
</organism>
<protein>
    <submittedName>
        <fullName evidence="2">Uncharacterized protein</fullName>
    </submittedName>
</protein>
<keyword evidence="3" id="KW-1185">Reference proteome</keyword>
<dbReference type="Pfam" id="PF11654">
    <property type="entry name" value="NCE101"/>
    <property type="match status" value="1"/>
</dbReference>
<evidence type="ECO:0000313" key="2">
    <source>
        <dbReference type="EMBL" id="KAK0483815.1"/>
    </source>
</evidence>
<proteinExistence type="predicted"/>
<gene>
    <name evidence="2" type="ORF">IW261DRAFT_982619</name>
</gene>
<dbReference type="EMBL" id="JAUEPR010000006">
    <property type="protein sequence ID" value="KAK0483815.1"/>
    <property type="molecule type" value="Genomic_DNA"/>
</dbReference>
<comment type="caution">
    <text evidence="2">The sequence shown here is derived from an EMBL/GenBank/DDBJ whole genome shotgun (WGS) entry which is preliminary data.</text>
</comment>
<feature type="non-terminal residue" evidence="2">
    <location>
        <position position="1"/>
    </location>
</feature>
<feature type="region of interest" description="Disordered" evidence="1">
    <location>
        <begin position="1"/>
        <end position="34"/>
    </location>
</feature>
<accession>A0AA39PH82</accession>
<name>A0AA39PH82_9AGAR</name>